<protein>
    <submittedName>
        <fullName evidence="2">Uncharacterized protein</fullName>
    </submittedName>
</protein>
<dbReference type="Proteomes" id="UP001417504">
    <property type="component" value="Unassembled WGS sequence"/>
</dbReference>
<sequence length="79" mass="9411">MISRVEYRFTCSMYANMNNSARMTGDVNCGRFHKRDPGPKYKLILLAQPRPFCDSLMLYIQAMSFVQLPIFFFHFRMFI</sequence>
<accession>A0AAP0PRK5</accession>
<name>A0AAP0PRK5_9MAGN</name>
<reference evidence="2 3" key="1">
    <citation type="submission" date="2024-01" db="EMBL/GenBank/DDBJ databases">
        <title>Genome assemblies of Stephania.</title>
        <authorList>
            <person name="Yang L."/>
        </authorList>
    </citation>
    <scope>NUCLEOTIDE SEQUENCE [LARGE SCALE GENOMIC DNA]</scope>
    <source>
        <strain evidence="2">QJT</strain>
        <tissue evidence="2">Leaf</tissue>
    </source>
</reference>
<proteinExistence type="predicted"/>
<organism evidence="2 3">
    <name type="scientific">Stephania japonica</name>
    <dbReference type="NCBI Taxonomy" id="461633"/>
    <lineage>
        <taxon>Eukaryota</taxon>
        <taxon>Viridiplantae</taxon>
        <taxon>Streptophyta</taxon>
        <taxon>Embryophyta</taxon>
        <taxon>Tracheophyta</taxon>
        <taxon>Spermatophyta</taxon>
        <taxon>Magnoliopsida</taxon>
        <taxon>Ranunculales</taxon>
        <taxon>Menispermaceae</taxon>
        <taxon>Menispermoideae</taxon>
        <taxon>Cissampelideae</taxon>
        <taxon>Stephania</taxon>
    </lineage>
</organism>
<dbReference type="AlphaFoldDB" id="A0AAP0PRK5"/>
<evidence type="ECO:0000313" key="2">
    <source>
        <dbReference type="EMBL" id="KAK9154058.1"/>
    </source>
</evidence>
<keyword evidence="1" id="KW-1133">Transmembrane helix</keyword>
<dbReference type="EMBL" id="JBBNAE010000001">
    <property type="protein sequence ID" value="KAK9154058.1"/>
    <property type="molecule type" value="Genomic_DNA"/>
</dbReference>
<evidence type="ECO:0000256" key="1">
    <source>
        <dbReference type="SAM" id="Phobius"/>
    </source>
</evidence>
<feature type="transmembrane region" description="Helical" evidence="1">
    <location>
        <begin position="56"/>
        <end position="75"/>
    </location>
</feature>
<keyword evidence="3" id="KW-1185">Reference proteome</keyword>
<evidence type="ECO:0000313" key="3">
    <source>
        <dbReference type="Proteomes" id="UP001417504"/>
    </source>
</evidence>
<gene>
    <name evidence="2" type="ORF">Sjap_001538</name>
</gene>
<comment type="caution">
    <text evidence="2">The sequence shown here is derived from an EMBL/GenBank/DDBJ whole genome shotgun (WGS) entry which is preliminary data.</text>
</comment>
<keyword evidence="1" id="KW-0472">Membrane</keyword>
<keyword evidence="1" id="KW-0812">Transmembrane</keyword>